<comment type="caution">
    <text evidence="5">The sequence shown here is derived from an EMBL/GenBank/DDBJ whole genome shotgun (WGS) entry which is preliminary data.</text>
</comment>
<dbReference type="Proteomes" id="UP000077701">
    <property type="component" value="Unassembled WGS sequence"/>
</dbReference>
<dbReference type="PANTHER" id="PTHR45833:SF1">
    <property type="entry name" value="METHIONINE SYNTHASE"/>
    <property type="match status" value="1"/>
</dbReference>
<dbReference type="Pfam" id="PF02310">
    <property type="entry name" value="B12-binding"/>
    <property type="match status" value="1"/>
</dbReference>
<dbReference type="InterPro" id="IPR036724">
    <property type="entry name" value="Cobalamin-bd_sf"/>
</dbReference>
<keyword evidence="6" id="KW-1185">Reference proteome</keyword>
<dbReference type="InterPro" id="IPR036594">
    <property type="entry name" value="Meth_synthase_dom"/>
</dbReference>
<dbReference type="InterPro" id="IPR050554">
    <property type="entry name" value="Met_Synthase/Corrinoid"/>
</dbReference>
<dbReference type="RefSeq" id="WP_068904105.1">
    <property type="nucleotide sequence ID" value="NZ_BDCX01000023.1"/>
</dbReference>
<reference evidence="6" key="2">
    <citation type="submission" date="2016-04" db="EMBL/GenBank/DDBJ databases">
        <title>Planomonospora sphaerica JCM9374 whole genome shotgun sequence.</title>
        <authorList>
            <person name="Suzuki T."/>
            <person name="Dohra H."/>
            <person name="Kodani S."/>
        </authorList>
    </citation>
    <scope>NUCLEOTIDE SEQUENCE [LARGE SCALE GENOMIC DNA]</scope>
    <source>
        <strain evidence="6">JCM 9374</strain>
    </source>
</reference>
<dbReference type="EMBL" id="BDCX01000023">
    <property type="protein sequence ID" value="GAT71189.1"/>
    <property type="molecule type" value="Genomic_DNA"/>
</dbReference>
<dbReference type="STRING" id="161355.PS9374_06880"/>
<protein>
    <submittedName>
        <fullName evidence="5">Cobalamin-binding protein</fullName>
    </submittedName>
</protein>
<dbReference type="AlphaFoldDB" id="A0A161LZ02"/>
<dbReference type="Gene3D" id="1.10.1240.10">
    <property type="entry name" value="Methionine synthase domain"/>
    <property type="match status" value="1"/>
</dbReference>
<evidence type="ECO:0000256" key="2">
    <source>
        <dbReference type="ARBA" id="ARBA00023285"/>
    </source>
</evidence>
<dbReference type="GO" id="GO:0050667">
    <property type="term" value="P:homocysteine metabolic process"/>
    <property type="evidence" value="ECO:0007669"/>
    <property type="project" value="TreeGrafter"/>
</dbReference>
<evidence type="ECO:0000313" key="5">
    <source>
        <dbReference type="EMBL" id="GAT71189.1"/>
    </source>
</evidence>
<dbReference type="GO" id="GO:0031419">
    <property type="term" value="F:cobalamin binding"/>
    <property type="evidence" value="ECO:0007669"/>
    <property type="project" value="InterPro"/>
</dbReference>
<evidence type="ECO:0000256" key="1">
    <source>
        <dbReference type="ARBA" id="ARBA00022723"/>
    </source>
</evidence>
<feature type="region of interest" description="Disordered" evidence="3">
    <location>
        <begin position="345"/>
        <end position="372"/>
    </location>
</feature>
<evidence type="ECO:0000313" key="6">
    <source>
        <dbReference type="Proteomes" id="UP000077701"/>
    </source>
</evidence>
<dbReference type="Pfam" id="PF02607">
    <property type="entry name" value="B12-binding_2"/>
    <property type="match status" value="1"/>
</dbReference>
<dbReference type="InterPro" id="IPR003759">
    <property type="entry name" value="Cbl-bd_cap"/>
</dbReference>
<dbReference type="GO" id="GO:0046653">
    <property type="term" value="P:tetrahydrofolate metabolic process"/>
    <property type="evidence" value="ECO:0007669"/>
    <property type="project" value="TreeGrafter"/>
</dbReference>
<sequence length="372" mass="37921">MTGTAAGAADRYLALIGGGDEYAAVDLALELLDGGVPAEELLLGLVAPAQRRVGELWAADAWSVAREHAATAISERVVAAVAARARSGPRPARGRITVACADGEYHALPTRLLAEVLRLRGWHVDFLGASVPGPHLITHLHQAGPDAVALSCTLPTRLPRAHATITACRAAGVPVLAGGRGFGADGRFARLLGADAWAPAADAAADLLDRGLPAFPPEVSPAGGPAHLADGEYTQLVRRRGEVVGAVLRALVAAHAPAASYSARQLESTAEDLAHLADFLAAALYVDDASLFTEFVGWTAGVLRARGVPAASLAAGLAAFGRELRDFPRAGRMLAEAAAACQMFDPSGGTSPGSGGAGTVPSPAPGQARPRV</sequence>
<evidence type="ECO:0000259" key="4">
    <source>
        <dbReference type="PROSITE" id="PS51332"/>
    </source>
</evidence>
<reference evidence="5 6" key="1">
    <citation type="journal article" date="2016" name="Genome Announc.">
        <title>Draft Genome Sequence of Planomonospora sphaerica JCM9374, a Rare Actinomycete.</title>
        <authorList>
            <person name="Dohra H."/>
            <person name="Suzuki T."/>
            <person name="Inoue Y."/>
            <person name="Kodani S."/>
        </authorList>
    </citation>
    <scope>NUCLEOTIDE SEQUENCE [LARGE SCALE GENOMIC DNA]</scope>
    <source>
        <strain evidence="5 6">JCM 9374</strain>
    </source>
</reference>
<organism evidence="5 6">
    <name type="scientific">Planomonospora sphaerica</name>
    <dbReference type="NCBI Taxonomy" id="161355"/>
    <lineage>
        <taxon>Bacteria</taxon>
        <taxon>Bacillati</taxon>
        <taxon>Actinomycetota</taxon>
        <taxon>Actinomycetes</taxon>
        <taxon>Streptosporangiales</taxon>
        <taxon>Streptosporangiaceae</taxon>
        <taxon>Planomonospora</taxon>
    </lineage>
</organism>
<proteinExistence type="predicted"/>
<dbReference type="GO" id="GO:0046872">
    <property type="term" value="F:metal ion binding"/>
    <property type="evidence" value="ECO:0007669"/>
    <property type="project" value="UniProtKB-KW"/>
</dbReference>
<accession>A0A161LZ02</accession>
<gene>
    <name evidence="5" type="ORF">PS9374_06880</name>
</gene>
<feature type="domain" description="B12-binding" evidence="4">
    <location>
        <begin position="93"/>
        <end position="218"/>
    </location>
</feature>
<evidence type="ECO:0000256" key="3">
    <source>
        <dbReference type="SAM" id="MobiDB-lite"/>
    </source>
</evidence>
<dbReference type="InterPro" id="IPR006158">
    <property type="entry name" value="Cobalamin-bd"/>
</dbReference>
<keyword evidence="2" id="KW-0170">Cobalt</keyword>
<dbReference type="SUPFAM" id="SSF52242">
    <property type="entry name" value="Cobalamin (vitamin B12)-binding domain"/>
    <property type="match status" value="1"/>
</dbReference>
<dbReference type="PANTHER" id="PTHR45833">
    <property type="entry name" value="METHIONINE SYNTHASE"/>
    <property type="match status" value="1"/>
</dbReference>
<dbReference type="GO" id="GO:0005829">
    <property type="term" value="C:cytosol"/>
    <property type="evidence" value="ECO:0007669"/>
    <property type="project" value="TreeGrafter"/>
</dbReference>
<dbReference type="Gene3D" id="3.40.50.280">
    <property type="entry name" value="Cobalamin-binding domain"/>
    <property type="match status" value="1"/>
</dbReference>
<dbReference type="PROSITE" id="PS51332">
    <property type="entry name" value="B12_BINDING"/>
    <property type="match status" value="1"/>
</dbReference>
<name>A0A161LZ02_9ACTN</name>
<dbReference type="GO" id="GO:0008705">
    <property type="term" value="F:methionine synthase activity"/>
    <property type="evidence" value="ECO:0007669"/>
    <property type="project" value="TreeGrafter"/>
</dbReference>
<keyword evidence="1" id="KW-0479">Metal-binding</keyword>